<evidence type="ECO:0000256" key="1">
    <source>
        <dbReference type="SAM" id="MobiDB-lite"/>
    </source>
</evidence>
<evidence type="ECO:0000313" key="2">
    <source>
        <dbReference type="EMBL" id="WMW22787.1"/>
    </source>
</evidence>
<dbReference type="KEGG" id="mmav:RE476_02895"/>
<name>A0AA51YH47_9EURY</name>
<reference evidence="2" key="1">
    <citation type="submission" date="2023-08" db="EMBL/GenBank/DDBJ databases">
        <title>Methanolobus mangrovi sp. nov. and Methanolobus sediminis sp. nov, two novel methylotrophic methanogens isolated from mangrove sediments in China.</title>
        <authorList>
            <person name="Zhou J."/>
        </authorList>
    </citation>
    <scope>NUCLEOTIDE SEQUENCE</scope>
    <source>
        <strain evidence="2">FTZ2</strain>
    </source>
</reference>
<feature type="compositionally biased region" description="Low complexity" evidence="1">
    <location>
        <begin position="8"/>
        <end position="22"/>
    </location>
</feature>
<organism evidence="2 3">
    <name type="scientific">Methanolobus mangrovi</name>
    <dbReference type="NCBI Taxonomy" id="3072977"/>
    <lineage>
        <taxon>Archaea</taxon>
        <taxon>Methanobacteriati</taxon>
        <taxon>Methanobacteriota</taxon>
        <taxon>Stenosarchaea group</taxon>
        <taxon>Methanomicrobia</taxon>
        <taxon>Methanosarcinales</taxon>
        <taxon>Methanosarcinaceae</taxon>
        <taxon>Methanolobus</taxon>
    </lineage>
</organism>
<protein>
    <submittedName>
        <fullName evidence="2">Uncharacterized protein</fullName>
    </submittedName>
</protein>
<proteinExistence type="predicted"/>
<evidence type="ECO:0000313" key="3">
    <source>
        <dbReference type="Proteomes" id="UP001183006"/>
    </source>
</evidence>
<dbReference type="EMBL" id="CP133594">
    <property type="protein sequence ID" value="WMW22787.1"/>
    <property type="molecule type" value="Genomic_DNA"/>
</dbReference>
<sequence>MTSGCASDNDLNNTDNVTTENTLSEVDQIEADDSGLSSEDTGATENILPEAVQVEPATSEDAVVEETTDQSSDPKIQESVPQVSLQASKLGDGVYLLEHQSGDDMDLAKVRLILSSDGQTQVYSQITENSEIMTAGDKLNIDTNSGIFTLNGNPVDVTDPESTESSLSTTNMMFIHVASEQIIAYITLN</sequence>
<feature type="region of interest" description="Disordered" evidence="1">
    <location>
        <begin position="1"/>
        <end position="77"/>
    </location>
</feature>
<gene>
    <name evidence="2" type="ORF">RE476_02895</name>
</gene>
<dbReference type="RefSeq" id="WP_309308901.1">
    <property type="nucleotide sequence ID" value="NZ_CP133594.1"/>
</dbReference>
<accession>A0AA51YH47</accession>
<dbReference type="AlphaFoldDB" id="A0AA51YH47"/>
<dbReference type="GeneID" id="84229054"/>
<keyword evidence="3" id="KW-1185">Reference proteome</keyword>
<dbReference type="Proteomes" id="UP001183006">
    <property type="component" value="Chromosome"/>
</dbReference>
<feature type="compositionally biased region" description="Polar residues" evidence="1">
    <location>
        <begin position="35"/>
        <end position="44"/>
    </location>
</feature>